<proteinExistence type="predicted"/>
<accession>A0A917USE9</accession>
<organism evidence="1 2">
    <name type="scientific">Deinococcus aquiradiocola</name>
    <dbReference type="NCBI Taxonomy" id="393059"/>
    <lineage>
        <taxon>Bacteria</taxon>
        <taxon>Thermotogati</taxon>
        <taxon>Deinococcota</taxon>
        <taxon>Deinococci</taxon>
        <taxon>Deinococcales</taxon>
        <taxon>Deinococcaceae</taxon>
        <taxon>Deinococcus</taxon>
    </lineage>
</organism>
<comment type="caution">
    <text evidence="1">The sequence shown here is derived from an EMBL/GenBank/DDBJ whole genome shotgun (WGS) entry which is preliminary data.</text>
</comment>
<dbReference type="EMBL" id="BMOE01000010">
    <property type="protein sequence ID" value="GGJ81891.1"/>
    <property type="molecule type" value="Genomic_DNA"/>
</dbReference>
<name>A0A917USE9_9DEIO</name>
<dbReference type="AlphaFoldDB" id="A0A917USE9"/>
<reference evidence="1" key="2">
    <citation type="submission" date="2020-09" db="EMBL/GenBank/DDBJ databases">
        <authorList>
            <person name="Sun Q."/>
            <person name="Ohkuma M."/>
        </authorList>
    </citation>
    <scope>NUCLEOTIDE SEQUENCE</scope>
    <source>
        <strain evidence="1">JCM 14371</strain>
    </source>
</reference>
<sequence>MYRSGMRRAVTPAAHATFMQHPRRAGQRAVQRPQKGRAVPWGIGPPFLLWCQFRVLMYAYTFATSASLTCAALNCGMGALRAPAGD</sequence>
<keyword evidence="2" id="KW-1185">Reference proteome</keyword>
<evidence type="ECO:0000313" key="2">
    <source>
        <dbReference type="Proteomes" id="UP000635726"/>
    </source>
</evidence>
<dbReference type="Proteomes" id="UP000635726">
    <property type="component" value="Unassembled WGS sequence"/>
</dbReference>
<evidence type="ECO:0000313" key="1">
    <source>
        <dbReference type="EMBL" id="GGJ81891.1"/>
    </source>
</evidence>
<gene>
    <name evidence="1" type="ORF">GCM10008939_27290</name>
</gene>
<protein>
    <submittedName>
        <fullName evidence="1">Uncharacterized protein</fullName>
    </submittedName>
</protein>
<reference evidence="1" key="1">
    <citation type="journal article" date="2014" name="Int. J. Syst. Evol. Microbiol.">
        <title>Complete genome sequence of Corynebacterium casei LMG S-19264T (=DSM 44701T), isolated from a smear-ripened cheese.</title>
        <authorList>
            <consortium name="US DOE Joint Genome Institute (JGI-PGF)"/>
            <person name="Walter F."/>
            <person name="Albersmeier A."/>
            <person name="Kalinowski J."/>
            <person name="Ruckert C."/>
        </authorList>
    </citation>
    <scope>NUCLEOTIDE SEQUENCE</scope>
    <source>
        <strain evidence="1">JCM 14371</strain>
    </source>
</reference>